<dbReference type="RefSeq" id="WP_028095353.1">
    <property type="nucleotide sequence ID" value="NZ_BNAP01000040.1"/>
</dbReference>
<comment type="caution">
    <text evidence="2">The sequence shown here is derived from an EMBL/GenBank/DDBJ whole genome shotgun (WGS) entry which is preliminary data.</text>
</comment>
<evidence type="ECO:0000313" key="2">
    <source>
        <dbReference type="EMBL" id="GHH04074.1"/>
    </source>
</evidence>
<evidence type="ECO:0000313" key="3">
    <source>
        <dbReference type="Proteomes" id="UP000611500"/>
    </source>
</evidence>
<feature type="domain" description="Bacteriophage Mu GpT" evidence="1">
    <location>
        <begin position="8"/>
        <end position="296"/>
    </location>
</feature>
<protein>
    <submittedName>
        <fullName evidence="2">Head protein</fullName>
    </submittedName>
</protein>
<gene>
    <name evidence="2" type="ORF">GCM10010961_42310</name>
</gene>
<organism evidence="2 3">
    <name type="scientific">Pseudodonghicola xiamenensis</name>
    <dbReference type="NCBI Taxonomy" id="337702"/>
    <lineage>
        <taxon>Bacteria</taxon>
        <taxon>Pseudomonadati</taxon>
        <taxon>Pseudomonadota</taxon>
        <taxon>Alphaproteobacteria</taxon>
        <taxon>Rhodobacterales</taxon>
        <taxon>Paracoccaceae</taxon>
        <taxon>Pseudodonghicola</taxon>
    </lineage>
</organism>
<reference evidence="2" key="1">
    <citation type="journal article" date="2014" name="Int. J. Syst. Evol. Microbiol.">
        <title>Complete genome sequence of Corynebacterium casei LMG S-19264T (=DSM 44701T), isolated from a smear-ripened cheese.</title>
        <authorList>
            <consortium name="US DOE Joint Genome Institute (JGI-PGF)"/>
            <person name="Walter F."/>
            <person name="Albersmeier A."/>
            <person name="Kalinowski J."/>
            <person name="Ruckert C."/>
        </authorList>
    </citation>
    <scope>NUCLEOTIDE SEQUENCE</scope>
    <source>
        <strain evidence="2">CGMCC 1.7081</strain>
    </source>
</reference>
<reference evidence="2" key="2">
    <citation type="submission" date="2020-09" db="EMBL/GenBank/DDBJ databases">
        <authorList>
            <person name="Sun Q."/>
            <person name="Zhou Y."/>
        </authorList>
    </citation>
    <scope>NUCLEOTIDE SEQUENCE</scope>
    <source>
        <strain evidence="2">CGMCC 1.7081</strain>
    </source>
</reference>
<keyword evidence="3" id="KW-1185">Reference proteome</keyword>
<dbReference type="Proteomes" id="UP000611500">
    <property type="component" value="Unassembled WGS sequence"/>
</dbReference>
<accession>A0A8J3MH06</accession>
<dbReference type="EMBL" id="BNAP01000040">
    <property type="protein sequence ID" value="GHH04074.1"/>
    <property type="molecule type" value="Genomic_DNA"/>
</dbReference>
<sequence>MDITASLLNEMFSGFNTVFNKAVQATPTYWNKIAMDVKSTGSDETYGWLSGVPQMREWLGERHIKGVAAARYTLENRKFESTIRVRREDIEDDRLGVYSPQISMMAHAAASHPDELVFEVLKQGFTAECYDGQPFFDSDHPVILGGETETSVSNFGGGAGTPWFLLDVSRPVKPLVFQTRIPYQMQRVDKDSDTGVFFNDVYTYGIRARVNAGFGLWQFAYGSKQELNAANYSAARIAMQSMRYEGGRIMGVSPNLLVVPPALEEDARELLTADELVGGGTNVWRGSAELIVSPYLQE</sequence>
<proteinExistence type="predicted"/>
<name>A0A8J3MH06_9RHOB</name>
<evidence type="ECO:0000259" key="1">
    <source>
        <dbReference type="Pfam" id="PF10124"/>
    </source>
</evidence>
<dbReference type="Pfam" id="PF10124">
    <property type="entry name" value="Mu-like_gpT"/>
    <property type="match status" value="1"/>
</dbReference>
<dbReference type="InterPro" id="IPR018774">
    <property type="entry name" value="Phage_Mu_GpT"/>
</dbReference>
<dbReference type="AlphaFoldDB" id="A0A8J3MH06"/>